<dbReference type="CDD" id="cd04740">
    <property type="entry name" value="DHOD_1B_like"/>
    <property type="match status" value="1"/>
</dbReference>
<feature type="binding site" evidence="9">
    <location>
        <begin position="60"/>
        <end position="61"/>
    </location>
    <ligand>
        <name>FMN</name>
        <dbReference type="ChEBI" id="CHEBI:58210"/>
    </ligand>
</feature>
<evidence type="ECO:0000256" key="7">
    <source>
        <dbReference type="ARBA" id="ARBA00022975"/>
    </source>
</evidence>
<dbReference type="InterPro" id="IPR012135">
    <property type="entry name" value="Dihydroorotate_DH_1_2"/>
</dbReference>
<dbReference type="GO" id="GO:0006207">
    <property type="term" value="P:'de novo' pyrimidine nucleobase biosynthetic process"/>
    <property type="evidence" value="ECO:0007669"/>
    <property type="project" value="InterPro"/>
</dbReference>
<dbReference type="Pfam" id="PF01180">
    <property type="entry name" value="DHO_dh"/>
    <property type="match status" value="1"/>
</dbReference>
<feature type="active site" description="Nucleophile" evidence="9">
    <location>
        <position position="145"/>
    </location>
</feature>
<evidence type="ECO:0000256" key="6">
    <source>
        <dbReference type="ARBA" id="ARBA00022643"/>
    </source>
</evidence>
<accession>A0A519BPM4</accession>
<evidence type="ECO:0000256" key="5">
    <source>
        <dbReference type="ARBA" id="ARBA00022630"/>
    </source>
</evidence>
<comment type="catalytic activity">
    <reaction evidence="9">
        <text>(S)-dihydroorotate + A = orotate + AH2</text>
        <dbReference type="Rhea" id="RHEA:18073"/>
        <dbReference type="ChEBI" id="CHEBI:13193"/>
        <dbReference type="ChEBI" id="CHEBI:17499"/>
        <dbReference type="ChEBI" id="CHEBI:30839"/>
        <dbReference type="ChEBI" id="CHEBI:30864"/>
    </reaction>
</comment>
<dbReference type="InterPro" id="IPR033888">
    <property type="entry name" value="DHOD_1B"/>
</dbReference>
<feature type="binding site" evidence="9">
    <location>
        <position position="142"/>
    </location>
    <ligand>
        <name>FMN</name>
        <dbReference type="ChEBI" id="CHEBI:58210"/>
    </ligand>
</feature>
<evidence type="ECO:0000256" key="1">
    <source>
        <dbReference type="ARBA" id="ARBA00004496"/>
    </source>
</evidence>
<comment type="pathway">
    <text evidence="2 9">Pyrimidine metabolism; UMP biosynthesis via de novo pathway.</text>
</comment>
<feature type="binding site" evidence="9">
    <location>
        <position position="180"/>
    </location>
    <ligand>
        <name>FMN</name>
        <dbReference type="ChEBI" id="CHEBI:58210"/>
    </ligand>
</feature>
<dbReference type="PANTHER" id="PTHR48109:SF1">
    <property type="entry name" value="DIHYDROOROTATE DEHYDROGENASE (FUMARATE)"/>
    <property type="match status" value="1"/>
</dbReference>
<evidence type="ECO:0000259" key="10">
    <source>
        <dbReference type="Pfam" id="PF01180"/>
    </source>
</evidence>
<reference evidence="11 12" key="1">
    <citation type="journal article" date="2019" name="ISME J.">
        <title>Insights into ecological role of a new deltaproteobacterial order Candidatus Acidulodesulfobacterales by metagenomics and metatranscriptomics.</title>
        <authorList>
            <person name="Tan S."/>
            <person name="Liu J."/>
            <person name="Fang Y."/>
            <person name="Hedlund B.P."/>
            <person name="Lian Z.H."/>
            <person name="Huang L.Y."/>
            <person name="Li J.T."/>
            <person name="Huang L.N."/>
            <person name="Li W.J."/>
            <person name="Jiang H.C."/>
            <person name="Dong H.L."/>
            <person name="Shu W.S."/>
        </authorList>
    </citation>
    <scope>NUCLEOTIDE SEQUENCE [LARGE SCALE GENOMIC DNA]</scope>
    <source>
        <strain evidence="11">AP1</strain>
    </source>
</reference>
<dbReference type="SUPFAM" id="SSF51395">
    <property type="entry name" value="FMN-linked oxidoreductases"/>
    <property type="match status" value="1"/>
</dbReference>
<feature type="binding site" evidence="9">
    <location>
        <begin position="280"/>
        <end position="281"/>
    </location>
    <ligand>
        <name>FMN</name>
        <dbReference type="ChEBI" id="CHEBI:58210"/>
    </ligand>
</feature>
<dbReference type="PIRSF" id="PIRSF000164">
    <property type="entry name" value="DHO_oxidase"/>
    <property type="match status" value="1"/>
</dbReference>
<dbReference type="NCBIfam" id="TIGR01037">
    <property type="entry name" value="pyrD_sub1_fam"/>
    <property type="match status" value="1"/>
</dbReference>
<evidence type="ECO:0000256" key="9">
    <source>
        <dbReference type="HAMAP-Rule" id="MF_00224"/>
    </source>
</evidence>
<keyword evidence="4 9" id="KW-0963">Cytoplasm</keyword>
<comment type="caution">
    <text evidence="11">The sequence shown here is derived from an EMBL/GenBank/DDBJ whole genome shotgun (WGS) entry which is preliminary data.</text>
</comment>
<dbReference type="InterPro" id="IPR024920">
    <property type="entry name" value="Dihydroorotate_DH_1"/>
</dbReference>
<dbReference type="Proteomes" id="UP000319296">
    <property type="component" value="Unassembled WGS sequence"/>
</dbReference>
<evidence type="ECO:0000256" key="2">
    <source>
        <dbReference type="ARBA" id="ARBA00004725"/>
    </source>
</evidence>
<protein>
    <recommendedName>
        <fullName evidence="9">Dihydroorotate dehydrogenase</fullName>
        <shortName evidence="9">DHOD</shortName>
        <shortName evidence="9">DHODase</shortName>
        <shortName evidence="9">DHOdehase</shortName>
        <ecNumber evidence="9">1.3.-.-</ecNumber>
    </recommendedName>
</protein>
<feature type="binding site" evidence="9">
    <location>
        <position position="206"/>
    </location>
    <ligand>
        <name>FMN</name>
        <dbReference type="ChEBI" id="CHEBI:58210"/>
    </ligand>
</feature>
<comment type="subcellular location">
    <subcellularLocation>
        <location evidence="1 9">Cytoplasm</location>
    </subcellularLocation>
</comment>
<evidence type="ECO:0000313" key="12">
    <source>
        <dbReference type="Proteomes" id="UP000319296"/>
    </source>
</evidence>
<dbReference type="EMBL" id="SGBB01000002">
    <property type="protein sequence ID" value="RZD19210.1"/>
    <property type="molecule type" value="Genomic_DNA"/>
</dbReference>
<keyword evidence="8 9" id="KW-0560">Oxidoreductase</keyword>
<dbReference type="PROSITE" id="PS00912">
    <property type="entry name" value="DHODEHASE_2"/>
    <property type="match status" value="1"/>
</dbReference>
<evidence type="ECO:0000256" key="3">
    <source>
        <dbReference type="ARBA" id="ARBA00008008"/>
    </source>
</evidence>
<feature type="binding site" evidence="9">
    <location>
        <position position="232"/>
    </location>
    <ligand>
        <name>FMN</name>
        <dbReference type="ChEBI" id="CHEBI:58210"/>
    </ligand>
</feature>
<dbReference type="Gene3D" id="3.20.20.70">
    <property type="entry name" value="Aldolase class I"/>
    <property type="match status" value="1"/>
</dbReference>
<dbReference type="GO" id="GO:0044205">
    <property type="term" value="P:'de novo' UMP biosynthetic process"/>
    <property type="evidence" value="ECO:0007669"/>
    <property type="project" value="UniProtKB-UniRule"/>
</dbReference>
<dbReference type="FunFam" id="3.20.20.70:FF:000027">
    <property type="entry name" value="Dihydropyrimidine dehydrogenase [NADP(+)]"/>
    <property type="match status" value="1"/>
</dbReference>
<dbReference type="InterPro" id="IPR049622">
    <property type="entry name" value="Dihydroorotate_DH_I"/>
</dbReference>
<dbReference type="InterPro" id="IPR050074">
    <property type="entry name" value="DHO_dehydrogenase"/>
</dbReference>
<dbReference type="NCBIfam" id="NF005574">
    <property type="entry name" value="PRK07259.1"/>
    <property type="match status" value="1"/>
</dbReference>
<dbReference type="InterPro" id="IPR001295">
    <property type="entry name" value="Dihydroorotate_DH_CS"/>
</dbReference>
<feature type="domain" description="Dihydroorotate dehydrogenase catalytic" evidence="10">
    <location>
        <begin position="19"/>
        <end position="301"/>
    </location>
</feature>
<proteinExistence type="inferred from homology"/>
<feature type="binding site" evidence="9">
    <location>
        <begin position="207"/>
        <end position="208"/>
    </location>
    <ligand>
        <name>substrate</name>
    </ligand>
</feature>
<feature type="binding site" evidence="9">
    <location>
        <position position="142"/>
    </location>
    <ligand>
        <name>substrate</name>
    </ligand>
</feature>
<evidence type="ECO:0000256" key="8">
    <source>
        <dbReference type="ARBA" id="ARBA00023002"/>
    </source>
</evidence>
<feature type="binding site" evidence="9">
    <location>
        <position position="36"/>
    </location>
    <ligand>
        <name>FMN</name>
        <dbReference type="ChEBI" id="CHEBI:58210"/>
    </ligand>
</feature>
<keyword evidence="6 9" id="KW-0288">FMN</keyword>
<dbReference type="GO" id="GO:0005737">
    <property type="term" value="C:cytoplasm"/>
    <property type="evidence" value="ECO:0007669"/>
    <property type="project" value="UniProtKB-SubCell"/>
</dbReference>
<feature type="binding site" evidence="9">
    <location>
        <position position="114"/>
    </location>
    <ligand>
        <name>FMN</name>
        <dbReference type="ChEBI" id="CHEBI:58210"/>
    </ligand>
</feature>
<gene>
    <name evidence="9" type="primary">pyrD</name>
    <name evidence="11" type="ORF">EVG15_01880</name>
</gene>
<feature type="binding site" evidence="9">
    <location>
        <position position="60"/>
    </location>
    <ligand>
        <name>substrate</name>
    </ligand>
</feature>
<comment type="cofactor">
    <cofactor evidence="9">
        <name>FMN</name>
        <dbReference type="ChEBI" id="CHEBI:58210"/>
    </cofactor>
    <text evidence="9">Binds 1 FMN per subunit.</text>
</comment>
<dbReference type="HAMAP" id="MF_00224">
    <property type="entry name" value="DHO_dh_type1"/>
    <property type="match status" value="1"/>
</dbReference>
<comment type="function">
    <text evidence="9">Catalyzes the conversion of dihydroorotate to orotate.</text>
</comment>
<dbReference type="AlphaFoldDB" id="A0A519BPM4"/>
<feature type="binding site" evidence="9">
    <location>
        <begin position="84"/>
        <end position="88"/>
    </location>
    <ligand>
        <name>substrate</name>
    </ligand>
</feature>
<evidence type="ECO:0000256" key="4">
    <source>
        <dbReference type="ARBA" id="ARBA00022490"/>
    </source>
</evidence>
<keyword evidence="5 9" id="KW-0285">Flavoprotein</keyword>
<name>A0A519BPM4_9DELT</name>
<dbReference type="EC" id="1.3.-.-" evidence="9"/>
<sequence length="318" mass="34439">MNAGILNKNDKDNKEEINLSVRLGNLFLKYPVMPASGTFGYGEEFFEIIDYSLFGALVTKGISLEPSKGNEMPRICETPCGLINSIGLENVGFERFKEEKINFLKKFNIPIIVNFFGKSIEEYSIMAEKLSDINGVSALEANISCPNVKEGGRSFGADPEIVYEIVSSIKNCSALPLIVKLTPLVTDIAMIAEVAEKAGADIISLVNTFPAASIDIDKRKFKLSRGYGGLSGPAIKPIAIKLVNDVYNAVRIPIIGMGGISSWEDAVEFFMAGATAVAVGTGAFSNPHLISQITAGVKKFLYENNFSNIYEIIGIVNN</sequence>
<dbReference type="InterPro" id="IPR005720">
    <property type="entry name" value="Dihydroorotate_DH_cat"/>
</dbReference>
<dbReference type="InterPro" id="IPR013785">
    <property type="entry name" value="Aldolase_TIM"/>
</dbReference>
<dbReference type="UniPathway" id="UPA00070"/>
<evidence type="ECO:0000313" key="11">
    <source>
        <dbReference type="EMBL" id="RZD19210.1"/>
    </source>
</evidence>
<feature type="binding site" evidence="9">
    <location>
        <begin position="258"/>
        <end position="259"/>
    </location>
    <ligand>
        <name>FMN</name>
        <dbReference type="ChEBI" id="CHEBI:58210"/>
    </ligand>
</feature>
<dbReference type="PANTHER" id="PTHR48109">
    <property type="entry name" value="DIHYDROOROTATE DEHYDROGENASE (QUINONE), MITOCHONDRIAL-RELATED"/>
    <property type="match status" value="1"/>
</dbReference>
<keyword evidence="7 9" id="KW-0665">Pyrimidine biosynthesis</keyword>
<dbReference type="GO" id="GO:0004152">
    <property type="term" value="F:dihydroorotate dehydrogenase activity"/>
    <property type="evidence" value="ECO:0007669"/>
    <property type="project" value="UniProtKB-UniRule"/>
</dbReference>
<comment type="similarity">
    <text evidence="3 9">Belongs to the dihydroorotate dehydrogenase family. Type 1 subfamily.</text>
</comment>
<organism evidence="11 12">
    <name type="scientific">Candidatus Acididesulfobacter diazotrophicus</name>
    <dbReference type="NCBI Taxonomy" id="2597226"/>
    <lineage>
        <taxon>Bacteria</taxon>
        <taxon>Deltaproteobacteria</taxon>
        <taxon>Candidatus Acidulodesulfobacterales</taxon>
        <taxon>Candidatus Acididesulfobacter</taxon>
    </lineage>
</organism>